<dbReference type="Gene3D" id="1.20.5.490">
    <property type="entry name" value="Single helix bin"/>
    <property type="match status" value="1"/>
</dbReference>
<keyword evidence="31 32" id="KW-1160">Virus entry into host cell</keyword>
<comment type="PTM">
    <text evidence="32">Specific enzymatic cleavages in vivo yield mature proteins. Envelope glycoproteins are synthesized as a inactive precursor that is heavily N-glycosylated and processed likely by host cell furin in the Golgi to yield the mature SU and TM proteins. The cleavage site between SU and TM requires the minimal sequence [KR]-X-[KR]-R. About 2 of the 9 disulfide bonds of gp41 are reduced by P4HB/PDI, following binding to CD4 receptor.</text>
</comment>
<evidence type="ECO:0000256" key="22">
    <source>
        <dbReference type="ARBA" id="ARBA00022989"/>
    </source>
</evidence>
<comment type="similarity">
    <text evidence="32">Belongs to the HIV-1 env protein family.</text>
</comment>
<comment type="subcellular location">
    <molecule>Surface protein gp120</molecule>
    <subcellularLocation>
        <location evidence="32">Virion membrane</location>
        <topology evidence="32">Peripheral membrane protein</topology>
    </subcellularLocation>
    <subcellularLocation>
        <location evidence="32">Host cell membrane</location>
        <topology evidence="32">Peripheral membrane protein</topology>
    </subcellularLocation>
    <subcellularLocation>
        <location evidence="32">Host endosome membrane</location>
        <topology evidence="32">Single-pass type I membrane protein</topology>
    </subcellularLocation>
    <text evidence="32">The surface protein is not anchored to the viral envelope, but associates with the extravirion surface through its binding to TM. It is probably concentrated at the site of budding and incorporated into the virions possibly by contacts between the cytoplasmic tail of Env and the N-terminus of Gag.</text>
</comment>
<dbReference type="GO" id="GO:1903911">
    <property type="term" value="P:positive regulation of receptor clustering"/>
    <property type="evidence" value="ECO:0007669"/>
    <property type="project" value="UniProtKB-UniRule"/>
</dbReference>
<feature type="lipid moiety-binding region" description="S-palmitoyl cysteine; by host" evidence="32">
    <location>
        <position position="763"/>
    </location>
</feature>
<dbReference type="InterPro" id="IPR000777">
    <property type="entry name" value="HIV1_Gp120"/>
</dbReference>
<keyword evidence="26 32" id="KW-0564">Palmitate</keyword>
<gene>
    <name evidence="32 37" type="primary">env</name>
</gene>
<keyword evidence="18 32" id="KW-0946">Virion</keyword>
<organism evidence="37">
    <name type="scientific">Human immunodeficiency virus type 1</name>
    <name type="common">HIV-1</name>
    <dbReference type="NCBI Taxonomy" id="11676"/>
    <lineage>
        <taxon>Viruses</taxon>
        <taxon>Riboviria</taxon>
        <taxon>Pararnavirae</taxon>
        <taxon>Artverviricota</taxon>
        <taxon>Revtraviricetes</taxon>
        <taxon>Ortervirales</taxon>
        <taxon>Retroviridae</taxon>
        <taxon>Orthoretrovirinae</taxon>
        <taxon>Lentivirus</taxon>
        <taxon>Lentivirus humimdef1</taxon>
    </lineage>
</organism>
<evidence type="ECO:0000256" key="4">
    <source>
        <dbReference type="ARBA" id="ARBA00004563"/>
    </source>
</evidence>
<dbReference type="Pfam" id="PF00516">
    <property type="entry name" value="GP120"/>
    <property type="match status" value="2"/>
</dbReference>
<comment type="domain">
    <text evidence="32 33">The 17 amino acids long immunosuppressive region is present in many retroviral envelope proteins. Synthetic peptides derived from this relatively conserved sequence inhibit immune function in vitro and in vivo.</text>
</comment>
<keyword evidence="21 32" id="KW-1164">Virus endocytosis by host</keyword>
<dbReference type="GO" id="GO:0005198">
    <property type="term" value="F:structural molecule activity"/>
    <property type="evidence" value="ECO:0007669"/>
    <property type="project" value="UniProtKB-UniRule"/>
</dbReference>
<feature type="transmembrane region" description="Helical" evidence="33">
    <location>
        <begin position="16"/>
        <end position="41"/>
    </location>
</feature>
<keyword evidence="23 32" id="KW-1039">Host endosome</keyword>
<dbReference type="EMBL" id="KM354537">
    <property type="protein sequence ID" value="AIX96220.1"/>
    <property type="molecule type" value="Genomic_RNA"/>
</dbReference>
<feature type="transmembrane region" description="Helical" evidence="33">
    <location>
        <begin position="510"/>
        <end position="534"/>
    </location>
</feature>
<evidence type="ECO:0000256" key="11">
    <source>
        <dbReference type="ARBA" id="ARBA00022581"/>
    </source>
</evidence>
<proteinExistence type="inferred from homology"/>
<dbReference type="FunFam" id="2.170.40.20:FF:000004">
    <property type="entry name" value="Envelope glycoprotein gp160"/>
    <property type="match status" value="1"/>
</dbReference>
<keyword evidence="27 32" id="KW-1015">Disulfide bond</keyword>
<organismHost>
    <name type="scientific">Homo sapiens</name>
    <name type="common">Human</name>
    <dbReference type="NCBI Taxonomy" id="9606"/>
</organismHost>
<dbReference type="FunFam" id="2.170.40.20:FF:000003">
    <property type="entry name" value="Envelope glycoprotein gp160"/>
    <property type="match status" value="1"/>
</dbReference>
<comment type="domain">
    <text evidence="32">The membrane proximal external region (MPER) present in gp41 is a tryptophan-rich region recognized by the antibodies 2F5, Z13, and 4E10. MPER seems to play a role in fusion.</text>
</comment>
<comment type="caution">
    <text evidence="32 33">Lacks conserved residue(s) required for the propagation of feature annotation.</text>
</comment>
<feature type="transmembrane region" description="Helical" evidence="33">
    <location>
        <begin position="677"/>
        <end position="698"/>
    </location>
</feature>
<keyword evidence="29 32" id="KW-0899">Viral immunoevasion</keyword>
<dbReference type="GO" id="GO:0019062">
    <property type="term" value="P:virion attachment to host cell"/>
    <property type="evidence" value="ECO:0007669"/>
    <property type="project" value="UniProtKB-UniRule"/>
</dbReference>
<dbReference type="GO" id="GO:0039654">
    <property type="term" value="P:fusion of virus membrane with host endosome membrane"/>
    <property type="evidence" value="ECO:0007669"/>
    <property type="project" value="UniProtKB-UniRule"/>
</dbReference>
<evidence type="ECO:0000256" key="1">
    <source>
        <dbReference type="ARBA" id="ARBA00004402"/>
    </source>
</evidence>
<evidence type="ECO:0000256" key="12">
    <source>
        <dbReference type="ARBA" id="ARBA00022595"/>
    </source>
</evidence>
<keyword evidence="9 32" id="KW-1032">Host cell membrane</keyword>
<evidence type="ECO:0000256" key="7">
    <source>
        <dbReference type="ARBA" id="ARBA00022506"/>
    </source>
</evidence>
<dbReference type="GO" id="GO:0044175">
    <property type="term" value="C:host cell endosome membrane"/>
    <property type="evidence" value="ECO:0007669"/>
    <property type="project" value="UniProtKB-SubCell"/>
</dbReference>
<keyword evidence="8 32" id="KW-1170">Fusion of virus membrane with host endosomal membrane</keyword>
<evidence type="ECO:0000256" key="34">
    <source>
        <dbReference type="SAM" id="MobiDB-lite"/>
    </source>
</evidence>
<keyword evidence="13 32" id="KW-0165">Cleavage on pair of basic residues</keyword>
<evidence type="ECO:0000256" key="29">
    <source>
        <dbReference type="ARBA" id="ARBA00023280"/>
    </source>
</evidence>
<evidence type="ECO:0000256" key="24">
    <source>
        <dbReference type="ARBA" id="ARBA00023054"/>
    </source>
</evidence>
<comment type="PTM">
    <text evidence="32">Palmitoylation of the transmembrane protein and of Env polyprotein (prior to its proteolytic cleavage) is essential for their association with host cell membrane lipid rafts. Palmitoylation is therefore required for envelope trafficking to classical lipid rafts, but not for viral replication.</text>
</comment>
<evidence type="ECO:0000256" key="30">
    <source>
        <dbReference type="ARBA" id="ARBA00023288"/>
    </source>
</evidence>
<dbReference type="Pfam" id="PF00517">
    <property type="entry name" value="GP41"/>
    <property type="match status" value="1"/>
</dbReference>
<feature type="site" description="Cleavage; by host furin" evidence="32">
    <location>
        <begin position="509"/>
        <end position="510"/>
    </location>
</feature>
<dbReference type="FunFam" id="1.20.5.490:FF:000001">
    <property type="entry name" value="Envelope glycoprotein gp160"/>
    <property type="match status" value="1"/>
</dbReference>
<feature type="domain" description="Human immunodeficiency virus 1 envelope glycoprotein Gp120" evidence="35">
    <location>
        <begin position="33"/>
        <end position="136"/>
    </location>
</feature>
<feature type="chain" id="PRO_5023295827" description="Envelope glycoprotein gp160" evidence="32">
    <location>
        <begin position="32"/>
        <end position="855"/>
    </location>
</feature>
<evidence type="ECO:0000256" key="14">
    <source>
        <dbReference type="ARBA" id="ARBA00022692"/>
    </source>
</evidence>
<keyword evidence="30 32" id="KW-0449">Lipoprotein</keyword>
<dbReference type="Gene3D" id="2.170.40.20">
    <property type="entry name" value="Human immunodeficiency virus 1, Gp160, envelope glycoprotein"/>
    <property type="match status" value="2"/>
</dbReference>
<feature type="region of interest" description="CD4-binding loop" evidence="32">
    <location>
        <begin position="364"/>
        <end position="374"/>
    </location>
</feature>
<keyword evidence="20 32" id="KW-0261">Viral envelope protein</keyword>
<evidence type="ECO:0000256" key="9">
    <source>
        <dbReference type="ARBA" id="ARBA00022511"/>
    </source>
</evidence>
<evidence type="ECO:0000313" key="37">
    <source>
        <dbReference type="EMBL" id="AIX96220.1"/>
    </source>
</evidence>
<name>A0A0A1CP38_HV1</name>
<evidence type="ECO:0000259" key="35">
    <source>
        <dbReference type="Pfam" id="PF00516"/>
    </source>
</evidence>
<keyword evidence="16 32" id="KW-0732">Signal</keyword>
<reference evidence="37" key="1">
    <citation type="submission" date="2014-08" db="EMBL/GenBank/DDBJ databases">
        <authorList>
            <person name="Buckheit Sturdevant C."/>
            <person name="Joseph S.B."/>
            <person name="Schnell G."/>
            <person name="Price R.W."/>
            <person name="Swanstrom R."/>
            <person name="Spudich S."/>
        </authorList>
    </citation>
    <scope>NUCLEOTIDE SEQUENCE</scope>
    <source>
        <strain evidence="37">9040_100510_plasma_27</strain>
    </source>
</reference>
<comment type="miscellaneous">
    <text evidence="32">Inhibitors targeting HIV-1 viral envelope proteins are used as antiretroviral drugs. Attachment of virions to the cell surface via non-specific interactions and CD4 binding can be blocked by inhibitors that include cyanovirin-N, cyclotriazadisulfonamide analogs, PRO 2000, TNX 355 and PRO 542. In addition, BMS 806 can block CD4-induced conformational changes. Env interactions with the coreceptor molecules can be targeted by CCR5 antagonists including SCH-D, maraviroc (UK 427857) and aplaviroc (GW 873140), and the CXCR4 antagonist AMD 070. Fusion of viral and cellular membranes can be inhibited by peptides such as enfuvirtide and tifuvirtide (T 1249). Resistance to inhibitors associated with mutations in Env are observed. Most of the time, single mutations confer only a modest reduction in drug susceptibility. Combination of several mutations is usually required to develop a high-level drug resistance.</text>
</comment>
<comment type="function">
    <text evidence="32">Envelope glycoprotein gp160: Oligomerizes in the host endoplasmic reticulum into predominantly trimers. In a second time, gp160 transits in the host Golgi, where glycosylation is completed. The precursor is then proteolytically cleaved in the trans-Golgi and thereby activated by cellular furin or furin-like proteases to produce gp120 and gp41.</text>
</comment>
<reference evidence="37" key="2">
    <citation type="journal article" date="2015" name="PLoS Pathog.">
        <title>Compartmentalized Replication of R5 T Cell-Tropic HIV-1 in the Central Nervous System Early in the Course of Infection.</title>
        <authorList>
            <person name="Sturdevant C.B."/>
            <person name="Joseph S.B."/>
            <person name="Schnell G."/>
            <person name="Price R.W."/>
            <person name="Swanstrom R."/>
            <person name="Spudich S."/>
        </authorList>
    </citation>
    <scope>NUCLEOTIDE SEQUENCE</scope>
    <source>
        <strain evidence="37">9040_100510_plasma_27</strain>
    </source>
</reference>
<dbReference type="GO" id="GO:0019082">
    <property type="term" value="P:viral protein processing"/>
    <property type="evidence" value="ECO:0007669"/>
    <property type="project" value="UniProtKB-UniRule"/>
</dbReference>
<feature type="region of interest" description="Immunosuppression" evidence="32">
    <location>
        <begin position="573"/>
        <end position="591"/>
    </location>
</feature>
<feature type="disulfide bond" evidence="32">
    <location>
        <begin position="53"/>
        <end position="73"/>
    </location>
</feature>
<dbReference type="GO" id="GO:0016020">
    <property type="term" value="C:membrane"/>
    <property type="evidence" value="ECO:0007669"/>
    <property type="project" value="UniProtKB-UniRule"/>
</dbReference>
<dbReference type="InterPro" id="IPR036377">
    <property type="entry name" value="Gp120_core_sf"/>
</dbReference>
<evidence type="ECO:0000256" key="32">
    <source>
        <dbReference type="HAMAP-Rule" id="MF_04083"/>
    </source>
</evidence>
<dbReference type="InterPro" id="IPR037527">
    <property type="entry name" value="Gp160"/>
</dbReference>
<dbReference type="FunFam" id="1.10.287.210:FF:000001">
    <property type="entry name" value="Envelope glycoprotein gp160"/>
    <property type="match status" value="1"/>
</dbReference>
<comment type="domain">
    <text evidence="32">The CD4-binding region is targeted by the antibody b12.</text>
</comment>
<comment type="subunit">
    <text evidence="32">The mature envelope protein (Env) consists of a homotrimer of non-covalently associated gp120-gp41 heterodimers. The resulting complex protrudes from the virus surface as a spike. There seems to be as few as 10 spikes on the average virion. Surface protein gp120 interacts with host CD4, CCR5 and CXCR4. Gp120 also interacts with the C-type lectins CD209/DC-SIGN and CLEC4M/DC-SIGNR (collectively referred to as DC-SIGN(R)). Gp120 and gp41 interact with GalCer. Gp120 interacts with host ITGA4/ITGB7 complex; on CD4+ T-cells, this interaction results in rapid activation of integrin ITGAL/LFA-1, which facilitates efficient cell-to-cell spreading of HIV-1. Gp120 interacts with cell-associated heparan sulfate; this interaction increases virus infectivity on permissive cells and may be involved in infection of CD4- cells.</text>
</comment>
<evidence type="ECO:0000256" key="16">
    <source>
        <dbReference type="ARBA" id="ARBA00022729"/>
    </source>
</evidence>
<keyword evidence="11 32" id="KW-0945">Host-virus interaction</keyword>
<evidence type="ECO:0000256" key="28">
    <source>
        <dbReference type="ARBA" id="ARBA00023180"/>
    </source>
</evidence>
<evidence type="ECO:0000259" key="36">
    <source>
        <dbReference type="Pfam" id="PF00517"/>
    </source>
</evidence>
<keyword evidence="17 32" id="KW-1161">Viral attachment to host cell</keyword>
<evidence type="ECO:0000256" key="27">
    <source>
        <dbReference type="ARBA" id="ARBA00023157"/>
    </source>
</evidence>
<keyword evidence="19 32" id="KW-1043">Host membrane</keyword>
<feature type="disulfide bond" evidence="32">
    <location>
        <begin position="597"/>
        <end position="603"/>
    </location>
</feature>
<sequence>MKVKGTKRNYQDLWRWGIMLLGMLMICSAAEQLWVTVYYGVPVWKEATTTLFCASDAKTYSAEVHNVWATHACVPTDPNPREVVLGNVTENFNMWKNDMVEQMHEDIISLWEESLKPCTKLTPLCVTLHCTNTNKSNSSIANNTIGEREMKNCSFNVTTNIRDKVTKEYALFYKMDVVPIADSKNNATNNTDYRLINCNTSVITQACPKVSFEPIPIHYCAPAGFAILKCNNKTFQGKGPCTNVSTVQCTHGIKPVVSTQLLLNGSLAEKDIVIRSDNFSDNAKIIIVQLNEAVQINCTRPGNNTRRSIHIGLGRAFYATREIIGDTRQAHCNLSKTAWNNTLRQVATKLREQFPNKTIIFNHSSGGDPEVVMHNFNCRGEFFYCNTIQLFNSTWNDTELNSTTGNSTTDTITLPCRIKQIINMWQEVGKAMYAPPIRGYINCSSNITGLLLTRDGGEGNNRSETFRPGGGNMRDNWRSELYKYKVVKIEPLGIAPTKAKRRVVQREKRAVGAIGAMFLGFLGAAGSTMGAASITLTVQARQLLSGIVQQQNNLLRAIEAQQHLLQLTVWGIKQLQARVLAVERYLRDQQLLGIWGCSGKLICTTAVPWNTSWSNKSLNDIWDNMTWMQWEKEIDNYTDLIYNLIEQSQNQQEKNEQELLELDKWASLWNWFNITNWLWYIKIFIMIVGGLIGLRIVFTVLSIANRVRQGYSPLSFQTHLPTSRGPDRPEGIEDEGGERDRGRSNRLVHGFLALVWDDLRSLCIFSYHRLRDLLLIAARIAETLGRRGWEILKYWWSLLQYWSQELKNSAISLLNATAIAVAEGTDRVIEVLQRIGRAFLHIPRRIRQGAERALL</sequence>
<evidence type="ECO:0000256" key="26">
    <source>
        <dbReference type="ARBA" id="ARBA00023139"/>
    </source>
</evidence>
<evidence type="ECO:0000256" key="23">
    <source>
        <dbReference type="ARBA" id="ARBA00023046"/>
    </source>
</evidence>
<evidence type="ECO:0000256" key="31">
    <source>
        <dbReference type="ARBA" id="ARBA00023296"/>
    </source>
</evidence>
<dbReference type="InterPro" id="IPR000328">
    <property type="entry name" value="GP41-like"/>
</dbReference>
<comment type="subcellular location">
    <subcellularLocation>
        <location evidence="3">Host cell membrane</location>
        <topology evidence="3">Peripheral membrane protein</topology>
    </subcellularLocation>
    <subcellularLocation>
        <location evidence="1">Host cell membrane</location>
        <topology evidence="1">Single-pass type I membrane protein</topology>
    </subcellularLocation>
    <subcellularLocation>
        <location evidence="2">Host endosome membrane</location>
        <topology evidence="2">Peripheral membrane protein</topology>
    </subcellularLocation>
    <subcellularLocation>
        <location evidence="5">Host endosome membrane</location>
        <topology evidence="5">Single-pass type I membrane protein</topology>
    </subcellularLocation>
    <subcellularLocation>
        <location evidence="6">Virion membrane</location>
        <topology evidence="6">Peripheral membrane protein</topology>
    </subcellularLocation>
    <subcellularLocation>
        <location evidence="4">Virion membrane</location>
        <topology evidence="4">Single-pass type I membrane protein</topology>
    </subcellularLocation>
</comment>
<comment type="subcellular location">
    <molecule>Transmembrane protein gp41</molecule>
    <subcellularLocation>
        <location evidence="32">Virion membrane</location>
        <topology evidence="32">Single-pass type I membrane protein</topology>
    </subcellularLocation>
    <subcellularLocation>
        <location evidence="32">Host cell membrane</location>
        <topology evidence="32">Single-pass type I membrane protein</topology>
    </subcellularLocation>
    <subcellularLocation>
        <location evidence="32">Host endosome membrane</location>
        <topology evidence="32">Single-pass type I membrane protein</topology>
    </subcellularLocation>
    <text evidence="32">It is probably concentrated at the site of budding and incorporated into the virions possibly by contacts between the cytoplasmic tail of Env and the N-terminus of Gag.</text>
</comment>
<keyword evidence="15 32" id="KW-0053">Apoptosis</keyword>
<keyword evidence="10 32" id="KW-1165">Clathrin-mediated endocytosis of virus by host</keyword>
<feature type="chain" id="PRO_5023295826" description="Transmembrane protein gp41" evidence="32">
    <location>
        <begin position="510"/>
        <end position="855"/>
    </location>
</feature>
<evidence type="ECO:0000256" key="33">
    <source>
        <dbReference type="RuleBase" id="RU363095"/>
    </source>
</evidence>
<feature type="short sequence motif" description="YXXL motif; contains endocytosis signal" evidence="32">
    <location>
        <begin position="711"/>
        <end position="714"/>
    </location>
</feature>
<feature type="short sequence motif" description="Di-leucine internalization motif" evidence="32">
    <location>
        <begin position="854"/>
        <end position="855"/>
    </location>
</feature>
<dbReference type="GO" id="GO:0075512">
    <property type="term" value="P:clathrin-dependent endocytosis of virus by host cell"/>
    <property type="evidence" value="ECO:0007669"/>
    <property type="project" value="UniProtKB-UniRule"/>
</dbReference>
<evidence type="ECO:0000256" key="2">
    <source>
        <dbReference type="ARBA" id="ARBA00004433"/>
    </source>
</evidence>
<dbReference type="GO" id="GO:1903908">
    <property type="term" value="P:positive regulation of plasma membrane raft polarization"/>
    <property type="evidence" value="ECO:0007669"/>
    <property type="project" value="UniProtKB-UniRule"/>
</dbReference>
<comment type="function">
    <text evidence="32">Surface protein gp120: Attaches the virus to the host lymphoid cell by binding to the primary receptor CD4. This interaction induces a structural rearrangement creating a high affinity binding site for a chemokine coreceptor like CXCR4 and/or CCR5. Acts as a ligand for CD209/DC-SIGN and CLEC4M/DC-SIGNR, which are respectively found on dendritic cells (DCs), and on endothelial cells of liver sinusoids and lymph node sinuses. These interactions allow capture of viral particles at mucosal surfaces by these cells and subsequent transmission to permissive cells. HIV subverts the migration properties of dendritic cells to gain access to CD4+ T-cells in lymph nodes. Virus transmission to permissive T-cells occurs either in trans (without DCs infection, through viral capture and transmission), or in cis (following DCs productive infection, through the usual CD4-gp120 interaction), thereby inducing a robust infection. In trans infection, bound virions remain infectious over days and it is proposed that they are not degraded, but protected in non-lysosomal acidic organelles within the DCs close to the cell membrane thus contributing to the viral infectious potential during DCs' migration from the periphery to the lymphoid tissues. On arrival at lymphoid tissues, intact virions recycle back to DCs' cell surface allowing virus transmission to CD4+ T-cells.</text>
</comment>
<keyword evidence="12 32" id="KW-1162">Viral penetration into host cytoplasm</keyword>
<comment type="miscellaneous">
    <text evidence="32">HIV-1 lineages are divided in three main groups, M (for Major), O (for Outlier), and N (for New, or Non-M, Non-O). The vast majority of strains found worldwide belong to the group M. Group O seems to be endemic to and largely confined to Cameroon and neighboring countries in West Central Africa, where these viruses represent a small minority of HIV-1 strains. The group N is represented by a limited number of isolates from Cameroonian persons. The group M is further subdivided in 9 clades or subtypes (A to D, F to H, J and K).</text>
</comment>
<evidence type="ECO:0000256" key="17">
    <source>
        <dbReference type="ARBA" id="ARBA00022804"/>
    </source>
</evidence>
<feature type="domain" description="Human immunodeficiency virus 1 envelope glycoprotein Gp120" evidence="35">
    <location>
        <begin position="139"/>
        <end position="509"/>
    </location>
</feature>
<evidence type="ECO:0000256" key="10">
    <source>
        <dbReference type="ARBA" id="ARBA00022570"/>
    </source>
</evidence>
<evidence type="ECO:0000256" key="20">
    <source>
        <dbReference type="ARBA" id="ARBA00022879"/>
    </source>
</evidence>
<feature type="topological domain" description="Cytoplasmic" evidence="32">
    <location>
        <begin position="705"/>
        <end position="855"/>
    </location>
</feature>
<dbReference type="GO" id="GO:0055036">
    <property type="term" value="C:virion membrane"/>
    <property type="evidence" value="ECO:0007669"/>
    <property type="project" value="UniProtKB-SubCell"/>
</dbReference>
<evidence type="ECO:0000256" key="25">
    <source>
        <dbReference type="ARBA" id="ARBA00023136"/>
    </source>
</evidence>
<evidence type="ECO:0000256" key="19">
    <source>
        <dbReference type="ARBA" id="ARBA00022870"/>
    </source>
</evidence>
<evidence type="ECO:0000256" key="8">
    <source>
        <dbReference type="ARBA" id="ARBA00022510"/>
    </source>
</evidence>
<evidence type="ECO:0000256" key="18">
    <source>
        <dbReference type="ARBA" id="ARBA00022844"/>
    </source>
</evidence>
<evidence type="ECO:0000256" key="5">
    <source>
        <dbReference type="ARBA" id="ARBA00004578"/>
    </source>
</evidence>
<comment type="function">
    <text evidence="32">Transmembrane protein gp41: Acts as a class I viral fusion protein. Under the current model, the protein has at least 3 conformational states: pre-fusion native state, pre-hairpin intermediate state, and post-fusion hairpin state. During fusion of viral and target intracellular membranes, the coiled coil regions (heptad repeats) assume a trimer-of-hairpins structure, positioning the fusion peptide in close proximity to the C-terminal region of the ectodomain. The formation of this structure appears to drive apposition and subsequent fusion of viral and target cell membranes. Complete fusion occurs in host cell endosomes and is dynamin-dependent, however some lipid transfer might occur at the plasma membrane. The virus undergoes clathrin-dependent internalization long before endosomal fusion, thus minimizing the surface exposure of conserved viral epitopes during fusion and reducing the efficacy of inhibitors targeting these epitopes. Membranes fusion leads to delivery of the nucleocapsid into the cytoplasm.</text>
</comment>
<feature type="disulfide bond" evidence="32">
    <location>
        <begin position="220"/>
        <end position="249"/>
    </location>
</feature>
<dbReference type="Gene3D" id="1.10.287.210">
    <property type="match status" value="1"/>
</dbReference>
<keyword evidence="24 32" id="KW-0175">Coiled coil</keyword>
<dbReference type="GO" id="GO:0019064">
    <property type="term" value="P:fusion of virus membrane with host plasma membrane"/>
    <property type="evidence" value="ECO:0007669"/>
    <property type="project" value="UniProtKB-UniRule"/>
</dbReference>
<protein>
    <recommendedName>
        <fullName evidence="32">Envelope glycoprotein gp160</fullName>
    </recommendedName>
    <alternativeName>
        <fullName evidence="32">Env polyprotein</fullName>
    </alternativeName>
    <component>
        <recommendedName>
            <fullName evidence="32">Surface protein gp120</fullName>
            <shortName evidence="32">SU</shortName>
        </recommendedName>
        <alternativeName>
            <fullName evidence="32">Glycoprotein 120</fullName>
            <shortName evidence="32">gp120</shortName>
        </alternativeName>
    </component>
    <component>
        <recommendedName>
            <fullName evidence="32">Transmembrane protein gp41</fullName>
            <shortName evidence="32">TM</shortName>
        </recommendedName>
        <alternativeName>
            <fullName evidence="32">Glycoprotein 41</fullName>
            <shortName evidence="32">gp41</shortName>
        </alternativeName>
    </component>
</protein>
<evidence type="ECO:0000256" key="3">
    <source>
        <dbReference type="ARBA" id="ARBA00004505"/>
    </source>
</evidence>
<feature type="coiled-coil region" evidence="32">
    <location>
        <begin position="632"/>
        <end position="666"/>
    </location>
</feature>
<feature type="topological domain" description="Extracellular" evidence="32">
    <location>
        <begin position="32"/>
        <end position="683"/>
    </location>
</feature>
<keyword evidence="14 32" id="KW-0812">Transmembrane</keyword>
<dbReference type="GO" id="GO:0052031">
    <property type="term" value="P:symbiont-mediated perturbation of host defense response"/>
    <property type="evidence" value="ECO:0007669"/>
    <property type="project" value="UniProtKB-UniRule"/>
</dbReference>
<keyword evidence="22 32" id="KW-1133">Transmembrane helix</keyword>
<comment type="domain">
    <text evidence="32">Some of the most genetically diverse regions of the viral genome are present in Env. They are called variable regions 1 through 5 (V1 through V5). Coreceptor usage of gp120 is determined mainly by the primary structure of the third variable region (V3) in the outer domain of gp120. The sequence of V3 determines which coreceptor, CCR5 and/or CXCR4 (corresponding to R5/macrophage, X4/T cell and R5X4/T cell and macrophage tropism), is used to trigger the fusion potential of the Env complex, and hence which cells the virus can infect. Binding to CCR5 involves a region adjacent in addition to V3.</text>
</comment>
<evidence type="ECO:0000256" key="6">
    <source>
        <dbReference type="ARBA" id="ARBA00004650"/>
    </source>
</evidence>
<dbReference type="SUPFAM" id="SSF58069">
    <property type="entry name" value="Virus ectodomain"/>
    <property type="match status" value="1"/>
</dbReference>
<feature type="region of interest" description="MPER; binding to GalCer" evidence="32">
    <location>
        <begin position="661"/>
        <end position="682"/>
    </location>
</feature>
<accession>A0A0A1CP38</accession>
<comment type="PTM">
    <text evidence="32">Highly glycosylated by host. The high number of glycan on the protein is reffered to as 'glycan shield' because it contributes to hide protein sequence from adaptive immune system.</text>
</comment>
<keyword evidence="25 32" id="KW-0472">Membrane</keyword>
<dbReference type="HAMAP" id="MF_04083">
    <property type="entry name" value="HIV_ENV"/>
    <property type="match status" value="1"/>
</dbReference>
<feature type="region of interest" description="Disordered" evidence="34">
    <location>
        <begin position="717"/>
        <end position="741"/>
    </location>
</feature>
<feature type="region of interest" description="V5" evidence="32">
    <location>
        <begin position="459"/>
        <end position="469"/>
    </location>
</feature>
<feature type="disulfide bond" evidence="32">
    <location>
        <begin position="230"/>
        <end position="241"/>
    </location>
</feature>
<dbReference type="SUPFAM" id="SSF56502">
    <property type="entry name" value="gp120 core"/>
    <property type="match status" value="2"/>
</dbReference>
<dbReference type="GO" id="GO:0020002">
    <property type="term" value="C:host cell plasma membrane"/>
    <property type="evidence" value="ECO:0007669"/>
    <property type="project" value="UniProtKB-SubCell"/>
</dbReference>
<dbReference type="CDD" id="cd09909">
    <property type="entry name" value="HIV-1-like_HR1-HR2"/>
    <property type="match status" value="1"/>
</dbReference>
<evidence type="ECO:0000256" key="21">
    <source>
        <dbReference type="ARBA" id="ARBA00022890"/>
    </source>
</evidence>
<keyword evidence="28 32" id="KW-0325">Glycoprotein</keyword>
<dbReference type="GO" id="GO:0019031">
    <property type="term" value="C:viral envelope"/>
    <property type="evidence" value="ECO:0007669"/>
    <property type="project" value="UniProtKB-KW"/>
</dbReference>
<evidence type="ECO:0000256" key="15">
    <source>
        <dbReference type="ARBA" id="ARBA00022703"/>
    </source>
</evidence>
<feature type="domain" description="Retroviral envelope protein GP41-like" evidence="36">
    <location>
        <begin position="529"/>
        <end position="718"/>
    </location>
</feature>
<evidence type="ECO:0000256" key="13">
    <source>
        <dbReference type="ARBA" id="ARBA00022685"/>
    </source>
</evidence>
<keyword evidence="7 32" id="KW-1168">Fusion of virus membrane with host membrane</keyword>
<comment type="domain">
    <text evidence="32">The YXXL motif is involved in determining the exact site of viral release at the surface of infected mononuclear cells and promotes endocytosis. YXXL and di-leucine endocytosis motifs interact directly or indirectly with the clathrin adapter complexes, opperate independently, and their activities are not additive.</text>
</comment>